<keyword evidence="6" id="KW-1185">Reference proteome</keyword>
<gene>
    <name evidence="5" type="primary">dctP_2</name>
    <name evidence="5" type="ORF">Ttaiw_02459</name>
</gene>
<dbReference type="GO" id="GO:0030288">
    <property type="term" value="C:outer membrane-bounded periplasmic space"/>
    <property type="evidence" value="ECO:0007669"/>
    <property type="project" value="InterPro"/>
</dbReference>
<evidence type="ECO:0000313" key="6">
    <source>
        <dbReference type="Proteomes" id="UP000317763"/>
    </source>
</evidence>
<dbReference type="Pfam" id="PF03480">
    <property type="entry name" value="DctP"/>
    <property type="match status" value="1"/>
</dbReference>
<protein>
    <submittedName>
        <fullName evidence="5">C4-dicarboxylate-binding periplasmic protein DctP</fullName>
    </submittedName>
</protein>
<keyword evidence="2" id="KW-0813">Transport</keyword>
<evidence type="ECO:0000256" key="3">
    <source>
        <dbReference type="ARBA" id="ARBA00022729"/>
    </source>
</evidence>
<dbReference type="FunFam" id="3.40.190.170:FF:000001">
    <property type="entry name" value="TRAP dicarboxylate transporter, DctP subunit"/>
    <property type="match status" value="1"/>
</dbReference>
<dbReference type="PIRSF" id="PIRSF006470">
    <property type="entry name" value="DctB"/>
    <property type="match status" value="1"/>
</dbReference>
<dbReference type="GO" id="GO:0055085">
    <property type="term" value="P:transmembrane transport"/>
    <property type="evidence" value="ECO:0007669"/>
    <property type="project" value="InterPro"/>
</dbReference>
<dbReference type="AlphaFoldDB" id="A0A554WZC4"/>
<reference evidence="5 6" key="1">
    <citation type="submission" date="2019-07" db="EMBL/GenBank/DDBJ databases">
        <title>Tepidimonas taiwanensis I1-1 draft genome.</title>
        <authorList>
            <person name="Da Costa M.S."/>
            <person name="Froufe H.J.C."/>
            <person name="Egas C."/>
            <person name="Albuquerque L."/>
        </authorList>
    </citation>
    <scope>NUCLEOTIDE SEQUENCE [LARGE SCALE GENOMIC DNA]</scope>
    <source>
        <strain evidence="5 6">I1-1</strain>
    </source>
</reference>
<sequence length="326" mass="36009">MKVWKLLLGAAALGFAVASSAGPIVVKFSHVVADVTPKGQAALKFKELAEKKLPGKVEVQVFPNSQLFGDGKEMEALLLGDVHIIAPSLAKFEKYTPKLQVFDLPFLFKDMAAVDRFQASPKGQELLRSMEKKGILGLGYLHNGMKQLSANKPLYLPSDAKGLKFRIQASDVLEAQFKAVGGVPQKIAFSEVYQALQTGVVDGTENPWSNIYSKKFHEVQEYIMESDHGVLDYMVITNAKWWNGLPADIRQGLEAAMKEAIAYGNEVAAKETDDFRAKVIADKKTQVIQLTPQQRAAWREAMLPVWKKFESEIGKDVIDAALASNR</sequence>
<dbReference type="PANTHER" id="PTHR33376:SF7">
    <property type="entry name" value="C4-DICARBOXYLATE-BINDING PROTEIN DCTB"/>
    <property type="match status" value="1"/>
</dbReference>
<dbReference type="PANTHER" id="PTHR33376">
    <property type="match status" value="1"/>
</dbReference>
<comment type="similarity">
    <text evidence="1">Belongs to the bacterial solute-binding protein 7 family.</text>
</comment>
<dbReference type="EMBL" id="VJOM01000043">
    <property type="protein sequence ID" value="TSE28932.1"/>
    <property type="molecule type" value="Genomic_DNA"/>
</dbReference>
<evidence type="ECO:0000313" key="5">
    <source>
        <dbReference type="EMBL" id="TSE28932.1"/>
    </source>
</evidence>
<dbReference type="Proteomes" id="UP000317763">
    <property type="component" value="Unassembled WGS sequence"/>
</dbReference>
<dbReference type="InterPro" id="IPR018389">
    <property type="entry name" value="DctP_fam"/>
</dbReference>
<dbReference type="STRING" id="307486.GCA_000807215_00325"/>
<proteinExistence type="inferred from homology"/>
<evidence type="ECO:0000256" key="1">
    <source>
        <dbReference type="ARBA" id="ARBA00009023"/>
    </source>
</evidence>
<dbReference type="CDD" id="cd13674">
    <property type="entry name" value="PBP2_TRAP_SBP_like_1"/>
    <property type="match status" value="1"/>
</dbReference>
<feature type="signal peptide" evidence="4">
    <location>
        <begin position="1"/>
        <end position="21"/>
    </location>
</feature>
<dbReference type="InterPro" id="IPR004682">
    <property type="entry name" value="TRAP_DctP"/>
</dbReference>
<evidence type="ECO:0000256" key="2">
    <source>
        <dbReference type="ARBA" id="ARBA00022448"/>
    </source>
</evidence>
<dbReference type="OrthoDB" id="9794826at2"/>
<dbReference type="NCBIfam" id="TIGR00787">
    <property type="entry name" value="dctP"/>
    <property type="match status" value="1"/>
</dbReference>
<comment type="caution">
    <text evidence="5">The sequence shown here is derived from an EMBL/GenBank/DDBJ whole genome shotgun (WGS) entry which is preliminary data.</text>
</comment>
<dbReference type="Gene3D" id="3.40.190.170">
    <property type="entry name" value="Bacterial extracellular solute-binding protein, family 7"/>
    <property type="match status" value="1"/>
</dbReference>
<feature type="chain" id="PRO_5021708599" evidence="4">
    <location>
        <begin position="22"/>
        <end position="326"/>
    </location>
</feature>
<organism evidence="5 6">
    <name type="scientific">Tepidimonas taiwanensis</name>
    <dbReference type="NCBI Taxonomy" id="307486"/>
    <lineage>
        <taxon>Bacteria</taxon>
        <taxon>Pseudomonadati</taxon>
        <taxon>Pseudomonadota</taxon>
        <taxon>Betaproteobacteria</taxon>
        <taxon>Burkholderiales</taxon>
        <taxon>Tepidimonas</taxon>
    </lineage>
</organism>
<dbReference type="GO" id="GO:0015740">
    <property type="term" value="P:C4-dicarboxylate transport"/>
    <property type="evidence" value="ECO:0007669"/>
    <property type="project" value="TreeGrafter"/>
</dbReference>
<dbReference type="NCBIfam" id="NF037995">
    <property type="entry name" value="TRAP_S1"/>
    <property type="match status" value="1"/>
</dbReference>
<evidence type="ECO:0000256" key="4">
    <source>
        <dbReference type="SAM" id="SignalP"/>
    </source>
</evidence>
<dbReference type="RefSeq" id="WP_043698742.1">
    <property type="nucleotide sequence ID" value="NZ_CP083911.1"/>
</dbReference>
<keyword evidence="3 4" id="KW-0732">Signal</keyword>
<dbReference type="InterPro" id="IPR038404">
    <property type="entry name" value="TRAP_DctP_sf"/>
</dbReference>
<accession>A0A554WZC4</accession>
<name>A0A554WZC4_9BURK</name>